<proteinExistence type="predicted"/>
<protein>
    <submittedName>
        <fullName evidence="2">DUF945 family protein</fullName>
    </submittedName>
</protein>
<dbReference type="Proteomes" id="UP001251374">
    <property type="component" value="Unassembled WGS sequence"/>
</dbReference>
<dbReference type="RefSeq" id="WP_309716049.1">
    <property type="nucleotide sequence ID" value="NZ_JARWAM010000001.1"/>
</dbReference>
<evidence type="ECO:0000256" key="1">
    <source>
        <dbReference type="SAM" id="Phobius"/>
    </source>
</evidence>
<evidence type="ECO:0000313" key="3">
    <source>
        <dbReference type="Proteomes" id="UP001251374"/>
    </source>
</evidence>
<dbReference type="Pfam" id="PF06097">
    <property type="entry name" value="DUF945"/>
    <property type="match status" value="2"/>
</dbReference>
<comment type="caution">
    <text evidence="2">The sequence shown here is derived from an EMBL/GenBank/DDBJ whole genome shotgun (WGS) entry which is preliminary data.</text>
</comment>
<keyword evidence="1" id="KW-1133">Transmembrane helix</keyword>
<gene>
    <name evidence="2" type="ORF">QC821_01545</name>
</gene>
<dbReference type="InterPro" id="IPR010352">
    <property type="entry name" value="DUF945"/>
</dbReference>
<evidence type="ECO:0000313" key="2">
    <source>
        <dbReference type="EMBL" id="MDR5903955.1"/>
    </source>
</evidence>
<keyword evidence="1" id="KW-0472">Membrane</keyword>
<name>A0ABU1H916_9GAMM</name>
<keyword evidence="1" id="KW-0812">Transmembrane</keyword>
<organism evidence="2 3">
    <name type="scientific">Franzmannia qiaohouensis</name>
    <dbReference type="NCBI Taxonomy" id="1329370"/>
    <lineage>
        <taxon>Bacteria</taxon>
        <taxon>Pseudomonadati</taxon>
        <taxon>Pseudomonadota</taxon>
        <taxon>Gammaproteobacteria</taxon>
        <taxon>Oceanospirillales</taxon>
        <taxon>Halomonadaceae</taxon>
        <taxon>Franzmannia</taxon>
    </lineage>
</organism>
<reference evidence="2 3" key="1">
    <citation type="submission" date="2023-04" db="EMBL/GenBank/DDBJ databases">
        <title>A long-awaited taxogenomic arrangement of the family Halomonadaceae.</title>
        <authorList>
            <person name="De La Haba R."/>
            <person name="Chuvochina M."/>
            <person name="Wittouck S."/>
            <person name="Arahal D.R."/>
            <person name="Sanchez-Porro C."/>
            <person name="Hugenholtz P."/>
            <person name="Ventosa A."/>
        </authorList>
    </citation>
    <scope>NUCLEOTIDE SEQUENCE [LARGE SCALE GENOMIC DNA]</scope>
    <source>
        <strain evidence="2 3">DSM 26770</strain>
    </source>
</reference>
<accession>A0ABU1H916</accession>
<dbReference type="EMBL" id="JARWAM010000001">
    <property type="protein sequence ID" value="MDR5903955.1"/>
    <property type="molecule type" value="Genomic_DNA"/>
</dbReference>
<feature type="transmembrane region" description="Helical" evidence="1">
    <location>
        <begin position="12"/>
        <end position="34"/>
    </location>
</feature>
<keyword evidence="3" id="KW-1185">Reference proteome</keyword>
<sequence length="569" mass="63675">MGKGQQRQGSVFKRSVVIILGLALVVGLAAPYWLGQRIEQKYADYLQQLQRFGYIEVENLAYERGWLEANAAYELVLEPEFAQFYTGLLGTAMEQEFEGEPLRIRVDDQITHGPFIGAFASIEGRADASGWLFDQLVQMEVNGSISRYDARVGFDQVVVGEWAPMQMVLTAGPLLSDAGLELRYDLDYQGGDFRYDPSLGEYRSSNRMGPARLEEPNATHTFEGSTAEFVASFPEGVLRDVMFSSQEGPIVTESRDVEWAGDSRIDGQSVDIQLQFDGQGRFEGFTTRYALQGFEAEEPELFLTMQDMGAEITATRQDQSSWYGQLDVSLEGLTLRELDSPSLKVQDMHYRLDLAPESAEHFRVAQLLAASGLRIQGVNDPIALHVESSYGQLPRAQYDTLWGLIHEAVGQFSWEDPDRLLPIFERMERVGEELLAGRSTISVKPFTFSMGEADIDLQLEADLSLVDLAAFENGGLLAPESRLDLSVNASERLLHKLFRESLQQQLGGLRSDSELDAMAKEAVADSLQAMLELGVVRREEDERYSLEAQLRDGQLLLNGEPGEWLLEQF</sequence>